<sequence length="137" mass="16165">MKDRENSEEECMLLHPKIKREAKVIEETIWHEEHQEVTHKLWVNDENDEDIEEEGTEHVQDEAVVEQGNEHMKDEVVDVTQEAMGLNDFVDHQVEDEIFLAQFMDEFGDDHVLIEDQEQQSHDFGDESDKDQDDSDN</sequence>
<comment type="caution">
    <text evidence="1">The sequence shown here is derived from an EMBL/GenBank/DDBJ whole genome shotgun (WGS) entry which is preliminary data.</text>
</comment>
<dbReference type="EMBL" id="CM042036">
    <property type="protein sequence ID" value="KAI3744143.1"/>
    <property type="molecule type" value="Genomic_DNA"/>
</dbReference>
<gene>
    <name evidence="1" type="ORF">L1987_57219</name>
</gene>
<reference evidence="2" key="1">
    <citation type="journal article" date="2022" name="Mol. Ecol. Resour.">
        <title>The genomes of chicory, endive, great burdock and yacon provide insights into Asteraceae palaeo-polyploidization history and plant inulin production.</title>
        <authorList>
            <person name="Fan W."/>
            <person name="Wang S."/>
            <person name="Wang H."/>
            <person name="Wang A."/>
            <person name="Jiang F."/>
            <person name="Liu H."/>
            <person name="Zhao H."/>
            <person name="Xu D."/>
            <person name="Zhang Y."/>
        </authorList>
    </citation>
    <scope>NUCLEOTIDE SEQUENCE [LARGE SCALE GENOMIC DNA]</scope>
    <source>
        <strain evidence="2">cv. Yunnan</strain>
    </source>
</reference>
<accession>A0ACB9DBZ0</accession>
<name>A0ACB9DBZ0_9ASTR</name>
<protein>
    <submittedName>
        <fullName evidence="1">Uncharacterized protein</fullName>
    </submittedName>
</protein>
<evidence type="ECO:0000313" key="2">
    <source>
        <dbReference type="Proteomes" id="UP001056120"/>
    </source>
</evidence>
<evidence type="ECO:0000313" key="1">
    <source>
        <dbReference type="EMBL" id="KAI3744143.1"/>
    </source>
</evidence>
<proteinExistence type="predicted"/>
<dbReference type="Proteomes" id="UP001056120">
    <property type="component" value="Linkage Group LG19"/>
</dbReference>
<organism evidence="1 2">
    <name type="scientific">Smallanthus sonchifolius</name>
    <dbReference type="NCBI Taxonomy" id="185202"/>
    <lineage>
        <taxon>Eukaryota</taxon>
        <taxon>Viridiplantae</taxon>
        <taxon>Streptophyta</taxon>
        <taxon>Embryophyta</taxon>
        <taxon>Tracheophyta</taxon>
        <taxon>Spermatophyta</taxon>
        <taxon>Magnoliopsida</taxon>
        <taxon>eudicotyledons</taxon>
        <taxon>Gunneridae</taxon>
        <taxon>Pentapetalae</taxon>
        <taxon>asterids</taxon>
        <taxon>campanulids</taxon>
        <taxon>Asterales</taxon>
        <taxon>Asteraceae</taxon>
        <taxon>Asteroideae</taxon>
        <taxon>Heliantheae alliance</taxon>
        <taxon>Millerieae</taxon>
        <taxon>Smallanthus</taxon>
    </lineage>
</organism>
<keyword evidence="2" id="KW-1185">Reference proteome</keyword>
<reference evidence="1 2" key="2">
    <citation type="journal article" date="2022" name="Mol. Ecol. Resour.">
        <title>The genomes of chicory, endive, great burdock and yacon provide insights into Asteraceae paleo-polyploidization history and plant inulin production.</title>
        <authorList>
            <person name="Fan W."/>
            <person name="Wang S."/>
            <person name="Wang H."/>
            <person name="Wang A."/>
            <person name="Jiang F."/>
            <person name="Liu H."/>
            <person name="Zhao H."/>
            <person name="Xu D."/>
            <person name="Zhang Y."/>
        </authorList>
    </citation>
    <scope>NUCLEOTIDE SEQUENCE [LARGE SCALE GENOMIC DNA]</scope>
    <source>
        <strain evidence="2">cv. Yunnan</strain>
        <tissue evidence="1">Leaves</tissue>
    </source>
</reference>